<reference evidence="1" key="1">
    <citation type="submission" date="2020-05" db="UniProtKB">
        <authorList>
            <consortium name="EnsemblMetazoa"/>
        </authorList>
    </citation>
    <scope>IDENTIFICATION</scope>
    <source>
        <strain evidence="1">TTRI</strain>
    </source>
</reference>
<name>A0A1A9UWB7_GLOAU</name>
<accession>A0A1A9UWB7</accession>
<sequence>MIIERALDAKVVTLTVLHCYDNSRDTYGDLLRLHATSCGRLVPIAALRSGGSALSTKFSLEQNDASHCGCDDYRLTLRRMLWRNIFAKRAPVAVVYDGGGVYFGGASSGLLVKLVFALFPTFRTSDRSIFSLCIRLVKSMTLSIFPVTTIKAIRANGPSSTTILPNDFRPLHSIEKTLIQIFIIMISATDPDKTNQSEKKK</sequence>
<proteinExistence type="predicted"/>
<dbReference type="EnsemblMetazoa" id="GAUT017880-RA">
    <property type="protein sequence ID" value="GAUT017880-PA"/>
    <property type="gene ID" value="GAUT017880"/>
</dbReference>
<dbReference type="AlphaFoldDB" id="A0A1A9UWB7"/>
<dbReference type="Proteomes" id="UP000078200">
    <property type="component" value="Unassembled WGS sequence"/>
</dbReference>
<organism evidence="1 2">
    <name type="scientific">Glossina austeni</name>
    <name type="common">Savannah tsetse fly</name>
    <dbReference type="NCBI Taxonomy" id="7395"/>
    <lineage>
        <taxon>Eukaryota</taxon>
        <taxon>Metazoa</taxon>
        <taxon>Ecdysozoa</taxon>
        <taxon>Arthropoda</taxon>
        <taxon>Hexapoda</taxon>
        <taxon>Insecta</taxon>
        <taxon>Pterygota</taxon>
        <taxon>Neoptera</taxon>
        <taxon>Endopterygota</taxon>
        <taxon>Diptera</taxon>
        <taxon>Brachycera</taxon>
        <taxon>Muscomorpha</taxon>
        <taxon>Hippoboscoidea</taxon>
        <taxon>Glossinidae</taxon>
        <taxon>Glossina</taxon>
    </lineage>
</organism>
<dbReference type="VEuPathDB" id="VectorBase:GAUT017880"/>
<protein>
    <submittedName>
        <fullName evidence="1">Uncharacterized protein</fullName>
    </submittedName>
</protein>
<evidence type="ECO:0000313" key="2">
    <source>
        <dbReference type="Proteomes" id="UP000078200"/>
    </source>
</evidence>
<evidence type="ECO:0000313" key="1">
    <source>
        <dbReference type="EnsemblMetazoa" id="GAUT017880-PA"/>
    </source>
</evidence>
<keyword evidence="2" id="KW-1185">Reference proteome</keyword>